<dbReference type="GO" id="GO:0006508">
    <property type="term" value="P:proteolysis"/>
    <property type="evidence" value="ECO:0007669"/>
    <property type="project" value="InterPro"/>
</dbReference>
<reference evidence="3 4" key="1">
    <citation type="journal article" date="2021" name="Elife">
        <title>Chloroplast acquisition without the gene transfer in kleptoplastic sea slugs, Plakobranchus ocellatus.</title>
        <authorList>
            <person name="Maeda T."/>
            <person name="Takahashi S."/>
            <person name="Yoshida T."/>
            <person name="Shimamura S."/>
            <person name="Takaki Y."/>
            <person name="Nagai Y."/>
            <person name="Toyoda A."/>
            <person name="Suzuki Y."/>
            <person name="Arimoto A."/>
            <person name="Ishii H."/>
            <person name="Satoh N."/>
            <person name="Nishiyama T."/>
            <person name="Hasebe M."/>
            <person name="Maruyama T."/>
            <person name="Minagawa J."/>
            <person name="Obokata J."/>
            <person name="Shigenobu S."/>
        </authorList>
    </citation>
    <scope>NUCLEOTIDE SEQUENCE [LARGE SCALE GENOMIC DNA]</scope>
</reference>
<dbReference type="EMBL" id="BMAT01001293">
    <property type="protein sequence ID" value="GFR82820.1"/>
    <property type="molecule type" value="Genomic_DNA"/>
</dbReference>
<dbReference type="InterPro" id="IPR043504">
    <property type="entry name" value="Peptidase_S1_PA_chymotrypsin"/>
</dbReference>
<dbReference type="InterPro" id="IPR001254">
    <property type="entry name" value="Trypsin_dom"/>
</dbReference>
<dbReference type="Pfam" id="PF00089">
    <property type="entry name" value="Trypsin"/>
    <property type="match status" value="1"/>
</dbReference>
<dbReference type="PROSITE" id="PS50240">
    <property type="entry name" value="TRYPSIN_DOM"/>
    <property type="match status" value="1"/>
</dbReference>
<evidence type="ECO:0000256" key="1">
    <source>
        <dbReference type="ARBA" id="ARBA00023157"/>
    </source>
</evidence>
<dbReference type="SMART" id="SM00020">
    <property type="entry name" value="Tryp_SPc"/>
    <property type="match status" value="1"/>
</dbReference>
<dbReference type="CDD" id="cd00190">
    <property type="entry name" value="Tryp_SPc"/>
    <property type="match status" value="1"/>
</dbReference>
<sequence length="225" mass="24368">MGDACCVWGGECRRSCNADERQLQFPSDCEPARRGVCCMNSSQTRVALPPTGPQPLPLPPLQTNIAMRQGRCQSNPVLGARVLGGTQVAPEDWPWMVRLIYRGGQRAVCSGVLVDPDTVITVAHCVNGTRPRDVQIQVGDFDLSQPERDEQLISVAVIMTQTDFVMGSLGNDFAIIKLSRPARLGPRVMPACLPDPRVQLVTGPEARCFMAGWGADNRARGDALG</sequence>
<accession>A0AAV4GEJ2</accession>
<dbReference type="PANTHER" id="PTHR24252">
    <property type="entry name" value="ACROSIN-RELATED"/>
    <property type="match status" value="1"/>
</dbReference>
<evidence type="ECO:0000259" key="2">
    <source>
        <dbReference type="PROSITE" id="PS50240"/>
    </source>
</evidence>
<keyword evidence="1" id="KW-1015">Disulfide bond</keyword>
<gene>
    <name evidence="3" type="ORF">ElyMa_000635800</name>
</gene>
<dbReference type="Gene3D" id="2.40.10.10">
    <property type="entry name" value="Trypsin-like serine proteases"/>
    <property type="match status" value="1"/>
</dbReference>
<comment type="caution">
    <text evidence="3">The sequence shown here is derived from an EMBL/GenBank/DDBJ whole genome shotgun (WGS) entry which is preliminary data.</text>
</comment>
<protein>
    <submittedName>
        <fullName evidence="3">Chymotrypsin-like elastase family member 3B</fullName>
    </submittedName>
</protein>
<feature type="domain" description="Peptidase S1" evidence="2">
    <location>
        <begin position="82"/>
        <end position="225"/>
    </location>
</feature>
<dbReference type="GO" id="GO:0004252">
    <property type="term" value="F:serine-type endopeptidase activity"/>
    <property type="evidence" value="ECO:0007669"/>
    <property type="project" value="InterPro"/>
</dbReference>
<dbReference type="InterPro" id="IPR001314">
    <property type="entry name" value="Peptidase_S1A"/>
</dbReference>
<evidence type="ECO:0000313" key="3">
    <source>
        <dbReference type="EMBL" id="GFR82820.1"/>
    </source>
</evidence>
<evidence type="ECO:0000313" key="4">
    <source>
        <dbReference type="Proteomes" id="UP000762676"/>
    </source>
</evidence>
<organism evidence="3 4">
    <name type="scientific">Elysia marginata</name>
    <dbReference type="NCBI Taxonomy" id="1093978"/>
    <lineage>
        <taxon>Eukaryota</taxon>
        <taxon>Metazoa</taxon>
        <taxon>Spiralia</taxon>
        <taxon>Lophotrochozoa</taxon>
        <taxon>Mollusca</taxon>
        <taxon>Gastropoda</taxon>
        <taxon>Heterobranchia</taxon>
        <taxon>Euthyneura</taxon>
        <taxon>Panpulmonata</taxon>
        <taxon>Sacoglossa</taxon>
        <taxon>Placobranchoidea</taxon>
        <taxon>Plakobranchidae</taxon>
        <taxon>Elysia</taxon>
    </lineage>
</organism>
<dbReference type="InterPro" id="IPR009003">
    <property type="entry name" value="Peptidase_S1_PA"/>
</dbReference>
<proteinExistence type="predicted"/>
<dbReference type="SUPFAM" id="SSF50494">
    <property type="entry name" value="Trypsin-like serine proteases"/>
    <property type="match status" value="1"/>
</dbReference>
<keyword evidence="4" id="KW-1185">Reference proteome</keyword>
<name>A0AAV4GEJ2_9GAST</name>
<dbReference type="PRINTS" id="PR00722">
    <property type="entry name" value="CHYMOTRYPSIN"/>
</dbReference>
<dbReference type="FunFam" id="2.40.10.10:FF:000068">
    <property type="entry name" value="transmembrane protease serine 2"/>
    <property type="match status" value="1"/>
</dbReference>
<dbReference type="AlphaFoldDB" id="A0AAV4GEJ2"/>
<dbReference type="PANTHER" id="PTHR24252:SF7">
    <property type="entry name" value="HYALIN"/>
    <property type="match status" value="1"/>
</dbReference>
<dbReference type="Proteomes" id="UP000762676">
    <property type="component" value="Unassembled WGS sequence"/>
</dbReference>